<organism evidence="3 4">
    <name type="scientific">Anthostomella pinea</name>
    <dbReference type="NCBI Taxonomy" id="933095"/>
    <lineage>
        <taxon>Eukaryota</taxon>
        <taxon>Fungi</taxon>
        <taxon>Dikarya</taxon>
        <taxon>Ascomycota</taxon>
        <taxon>Pezizomycotina</taxon>
        <taxon>Sordariomycetes</taxon>
        <taxon>Xylariomycetidae</taxon>
        <taxon>Xylariales</taxon>
        <taxon>Xylariaceae</taxon>
        <taxon>Anthostomella</taxon>
    </lineage>
</organism>
<accession>A0AAI8VNP1</accession>
<feature type="region of interest" description="Disordered" evidence="1">
    <location>
        <begin position="215"/>
        <end position="242"/>
    </location>
</feature>
<protein>
    <submittedName>
        <fullName evidence="3">Uu.00g091280.m01.CDS01</fullName>
    </submittedName>
</protein>
<reference evidence="3" key="1">
    <citation type="submission" date="2023-10" db="EMBL/GenBank/DDBJ databases">
        <authorList>
            <person name="Hackl T."/>
        </authorList>
    </citation>
    <scope>NUCLEOTIDE SEQUENCE</scope>
</reference>
<evidence type="ECO:0000313" key="4">
    <source>
        <dbReference type="Proteomes" id="UP001295740"/>
    </source>
</evidence>
<comment type="caution">
    <text evidence="3">The sequence shown here is derived from an EMBL/GenBank/DDBJ whole genome shotgun (WGS) entry which is preliminary data.</text>
</comment>
<feature type="region of interest" description="Disordered" evidence="1">
    <location>
        <begin position="263"/>
        <end position="282"/>
    </location>
</feature>
<keyword evidence="4" id="KW-1185">Reference proteome</keyword>
<feature type="compositionally biased region" description="Polar residues" evidence="1">
    <location>
        <begin position="89"/>
        <end position="115"/>
    </location>
</feature>
<evidence type="ECO:0000313" key="3">
    <source>
        <dbReference type="EMBL" id="CAJ2507942.1"/>
    </source>
</evidence>
<dbReference type="PANTHER" id="PTHR35391">
    <property type="entry name" value="C2H2-TYPE DOMAIN-CONTAINING PROTEIN-RELATED"/>
    <property type="match status" value="1"/>
</dbReference>
<proteinExistence type="predicted"/>
<dbReference type="Proteomes" id="UP001295740">
    <property type="component" value="Unassembled WGS sequence"/>
</dbReference>
<sequence length="476" mass="52493">MQQYKSKSKPSRSWSEYKWSEQYKQWYSERVDRHGNLEYSWAGSAQPAQNDQTVPRSDLSINPIDHIIDGVANLGVSRATYSQGQSIDYQGQHASNDPATFNPATSPSYTHSGHSQSRKGKGKEVAASKQGNYTHGHHQDAPRQAMSSSAVPSSSYQAQPHTQYQTSSLGSSGGRGTAPSMSPSVNLGQQPNTYYSERNDYTAEDLAYEEAIRRSKEKYQGQSKSGESSNAANSTYGTGSTAWPTTVDPGTYAANPAVVADNDTTPRGTPVPSSAGPAPASYSNYIHGTPGTEELLDSRFRVEYSGRFQPGEVFKILWAEPLGQVGMDDPISDTKELKTQTGRFYVGFRRFIIVTTDESHHSTCVPILTYDRRGCGKRGVKANKHGIIYAAGSKPRLLRDEPSLGFSPVALSIYAEGEKLAKESRVNYSKLITIEHNVKVFFIGSIAQDHFENVRYAVNDCWDKKMHRSSTKKPKR</sequence>
<feature type="compositionally biased region" description="Low complexity" evidence="1">
    <location>
        <begin position="272"/>
        <end position="281"/>
    </location>
</feature>
<gene>
    <name evidence="3" type="ORF">KHLLAP_LOCUS8410</name>
</gene>
<evidence type="ECO:0000259" key="2">
    <source>
        <dbReference type="Pfam" id="PF20233"/>
    </source>
</evidence>
<dbReference type="AlphaFoldDB" id="A0AAI8VNP1"/>
<dbReference type="EMBL" id="CAUWAG010000010">
    <property type="protein sequence ID" value="CAJ2507942.1"/>
    <property type="molecule type" value="Genomic_DNA"/>
</dbReference>
<dbReference type="PANTHER" id="PTHR35391:SF5">
    <property type="entry name" value="DUF6590 DOMAIN-CONTAINING PROTEIN"/>
    <property type="match status" value="1"/>
</dbReference>
<feature type="compositionally biased region" description="Polar residues" evidence="1">
    <location>
        <begin position="220"/>
        <end position="242"/>
    </location>
</feature>
<feature type="domain" description="DUF6590" evidence="2">
    <location>
        <begin position="307"/>
        <end position="454"/>
    </location>
</feature>
<feature type="compositionally biased region" description="Polar residues" evidence="1">
    <location>
        <begin position="179"/>
        <end position="195"/>
    </location>
</feature>
<name>A0AAI8VNP1_9PEZI</name>
<feature type="region of interest" description="Disordered" evidence="1">
    <location>
        <begin position="89"/>
        <end position="195"/>
    </location>
</feature>
<dbReference type="InterPro" id="IPR046497">
    <property type="entry name" value="DUF6590"/>
</dbReference>
<feature type="compositionally biased region" description="Low complexity" evidence="1">
    <location>
        <begin position="144"/>
        <end position="159"/>
    </location>
</feature>
<dbReference type="Pfam" id="PF20233">
    <property type="entry name" value="DUF6590"/>
    <property type="match status" value="1"/>
</dbReference>
<evidence type="ECO:0000256" key="1">
    <source>
        <dbReference type="SAM" id="MobiDB-lite"/>
    </source>
</evidence>